<dbReference type="CDD" id="cd20299">
    <property type="entry name" value="cupin_YP766765-like"/>
    <property type="match status" value="1"/>
</dbReference>
<comment type="caution">
    <text evidence="1">The sequence shown here is derived from an EMBL/GenBank/DDBJ whole genome shotgun (WGS) entry which is preliminary data.</text>
</comment>
<proteinExistence type="predicted"/>
<accession>A0A6M7TDZ4</accession>
<dbReference type="InterPro" id="IPR013096">
    <property type="entry name" value="Cupin_2"/>
</dbReference>
<organism evidence="1 2">
    <name type="scientific">Mesorhizobium jarvisii</name>
    <dbReference type="NCBI Taxonomy" id="1777867"/>
    <lineage>
        <taxon>Bacteria</taxon>
        <taxon>Pseudomonadati</taxon>
        <taxon>Pseudomonadota</taxon>
        <taxon>Alphaproteobacteria</taxon>
        <taxon>Hyphomicrobiales</taxon>
        <taxon>Phyllobacteriaceae</taxon>
        <taxon>Mesorhizobium</taxon>
    </lineage>
</organism>
<dbReference type="EMBL" id="QZXA01000011">
    <property type="protein sequence ID" value="RJT30219.1"/>
    <property type="molecule type" value="Genomic_DNA"/>
</dbReference>
<reference evidence="1 2" key="1">
    <citation type="submission" date="2018-09" db="EMBL/GenBank/DDBJ databases">
        <title>Mesorhizobium carmichaelinearum sp. nov. isolated from Carmichaelinea spp. root nodules in New Zealand.</title>
        <authorList>
            <person name="De Meyer S.E."/>
        </authorList>
    </citation>
    <scope>NUCLEOTIDE SEQUENCE [LARGE SCALE GENOMIC DNA]</scope>
    <source>
        <strain evidence="1 2">LMG 28313</strain>
    </source>
</reference>
<dbReference type="Gene3D" id="2.60.120.10">
    <property type="entry name" value="Jelly Rolls"/>
    <property type="match status" value="1"/>
</dbReference>
<dbReference type="InterPro" id="IPR014710">
    <property type="entry name" value="RmlC-like_jellyroll"/>
</dbReference>
<dbReference type="AlphaFoldDB" id="A0A6M7TDZ4"/>
<dbReference type="InterPro" id="IPR011051">
    <property type="entry name" value="RmlC_Cupin_sf"/>
</dbReference>
<evidence type="ECO:0000313" key="2">
    <source>
        <dbReference type="Proteomes" id="UP000275530"/>
    </source>
</evidence>
<dbReference type="Proteomes" id="UP000275530">
    <property type="component" value="Unassembled WGS sequence"/>
</dbReference>
<dbReference type="Pfam" id="PF07883">
    <property type="entry name" value="Cupin_2"/>
    <property type="match status" value="1"/>
</dbReference>
<gene>
    <name evidence="1" type="ORF">D3242_26275</name>
</gene>
<sequence length="127" mass="13859">MLAKRFADAKPYLAPNHRDVVGLRLQGFEAGGPENQWVGLSQFLPWGGAGPDSTPFEKVYVVLEGQMTVIANGVETVLQKYDSCTIAPGEVREIVNRTNHVCTMLVVISLSARSEAMSDLKTRNAKP</sequence>
<dbReference type="SUPFAM" id="SSF51182">
    <property type="entry name" value="RmlC-like cupins"/>
    <property type="match status" value="1"/>
</dbReference>
<keyword evidence="2" id="KW-1185">Reference proteome</keyword>
<name>A0A6M7TDZ4_9HYPH</name>
<evidence type="ECO:0000313" key="1">
    <source>
        <dbReference type="EMBL" id="RJT30219.1"/>
    </source>
</evidence>
<protein>
    <submittedName>
        <fullName evidence="1">Cupin domain-containing protein</fullName>
    </submittedName>
</protein>
<dbReference type="RefSeq" id="WP_064986249.1">
    <property type="nucleotide sequence ID" value="NZ_CP033507.1"/>
</dbReference>